<organism evidence="2 3">
    <name type="scientific">Sporisorium scitamineum</name>
    <dbReference type="NCBI Taxonomy" id="49012"/>
    <lineage>
        <taxon>Eukaryota</taxon>
        <taxon>Fungi</taxon>
        <taxon>Dikarya</taxon>
        <taxon>Basidiomycota</taxon>
        <taxon>Ustilaginomycotina</taxon>
        <taxon>Ustilaginomycetes</taxon>
        <taxon>Ustilaginales</taxon>
        <taxon>Ustilaginaceae</taxon>
        <taxon>Sporisorium</taxon>
    </lineage>
</organism>
<dbReference type="Proteomes" id="UP000242770">
    <property type="component" value="Unassembled WGS sequence"/>
</dbReference>
<accession>A0A0F7RVA1</accession>
<feature type="compositionally biased region" description="Polar residues" evidence="1">
    <location>
        <begin position="1"/>
        <end position="22"/>
    </location>
</feature>
<evidence type="ECO:0000313" key="2">
    <source>
        <dbReference type="EMBL" id="CDR99014.1"/>
    </source>
</evidence>
<protein>
    <submittedName>
        <fullName evidence="2">Uncharacterized protein</fullName>
    </submittedName>
</protein>
<feature type="region of interest" description="Disordered" evidence="1">
    <location>
        <begin position="85"/>
        <end position="106"/>
    </location>
</feature>
<name>A0A0F7RVA1_9BASI</name>
<feature type="region of interest" description="Disordered" evidence="1">
    <location>
        <begin position="1"/>
        <end position="43"/>
    </location>
</feature>
<proteinExistence type="predicted"/>
<evidence type="ECO:0000313" key="3">
    <source>
        <dbReference type="Proteomes" id="UP000242770"/>
    </source>
</evidence>
<dbReference type="AlphaFoldDB" id="A0A0F7RVA1"/>
<dbReference type="EMBL" id="CCFA01000611">
    <property type="protein sequence ID" value="CDR99014.1"/>
    <property type="molecule type" value="Genomic_DNA"/>
</dbReference>
<reference evidence="3" key="1">
    <citation type="submission" date="2014-06" db="EMBL/GenBank/DDBJ databases">
        <authorList>
            <person name="Berkman P.J."/>
        </authorList>
    </citation>
    <scope>NUCLEOTIDE SEQUENCE [LARGE SCALE GENOMIC DNA]</scope>
</reference>
<gene>
    <name evidence="2" type="primary">SSCI11900.1</name>
</gene>
<keyword evidence="3" id="KW-1185">Reference proteome</keyword>
<feature type="compositionally biased region" description="Pro residues" evidence="1">
    <location>
        <begin position="93"/>
        <end position="106"/>
    </location>
</feature>
<sequence length="173" mass="17874">MADASSQPLTSTQESTLPSSTPAPVFPLPAATSAPSVTAIPPASPSLQVNQAALPAPVTQPNFVSHNDLALSIGELHQFFQDELSQLATTMSAPPPPPPQVPPSAVPPPLAQPALPACTAELINKVHNDTLSVYNPPKLAHPSWPSMAAQDETSAVRVNGFKIPKALTTASTN</sequence>
<evidence type="ECO:0000256" key="1">
    <source>
        <dbReference type="SAM" id="MobiDB-lite"/>
    </source>
</evidence>